<keyword evidence="2" id="KW-1185">Reference proteome</keyword>
<protein>
    <submittedName>
        <fullName evidence="1">Uncharacterized protein</fullName>
    </submittedName>
</protein>
<comment type="caution">
    <text evidence="1">The sequence shown here is derived from an EMBL/GenBank/DDBJ whole genome shotgun (WGS) entry which is preliminary data.</text>
</comment>
<accession>A0AAW1S8Z7</accession>
<dbReference type="AlphaFoldDB" id="A0AAW1S8Z7"/>
<name>A0AAW1S8Z7_9CHLO</name>
<sequence>MQLARQAHSCRPDALQHCAPTPLGSCRVRQLNSQATQGRRKSFTKGLGKDAAEGWLDLAKLVSSRGGPKSAFETGIWHLVSLFDVLPSAGIRDMQRIIEDFVRNG</sequence>
<evidence type="ECO:0000313" key="1">
    <source>
        <dbReference type="EMBL" id="KAK9842128.1"/>
    </source>
</evidence>
<organism evidence="1 2">
    <name type="scientific">Apatococcus fuscideae</name>
    <dbReference type="NCBI Taxonomy" id="2026836"/>
    <lineage>
        <taxon>Eukaryota</taxon>
        <taxon>Viridiplantae</taxon>
        <taxon>Chlorophyta</taxon>
        <taxon>core chlorophytes</taxon>
        <taxon>Trebouxiophyceae</taxon>
        <taxon>Chlorellales</taxon>
        <taxon>Chlorellaceae</taxon>
        <taxon>Apatococcus</taxon>
    </lineage>
</organism>
<gene>
    <name evidence="1" type="ORF">WJX84_006636</name>
</gene>
<evidence type="ECO:0000313" key="2">
    <source>
        <dbReference type="Proteomes" id="UP001485043"/>
    </source>
</evidence>
<dbReference type="Proteomes" id="UP001485043">
    <property type="component" value="Unassembled WGS sequence"/>
</dbReference>
<reference evidence="1 2" key="1">
    <citation type="journal article" date="2024" name="Nat. Commun.">
        <title>Phylogenomics reveals the evolutionary origins of lichenization in chlorophyte algae.</title>
        <authorList>
            <person name="Puginier C."/>
            <person name="Libourel C."/>
            <person name="Otte J."/>
            <person name="Skaloud P."/>
            <person name="Haon M."/>
            <person name="Grisel S."/>
            <person name="Petersen M."/>
            <person name="Berrin J.G."/>
            <person name="Delaux P.M."/>
            <person name="Dal Grande F."/>
            <person name="Keller J."/>
        </authorList>
    </citation>
    <scope>NUCLEOTIDE SEQUENCE [LARGE SCALE GENOMIC DNA]</scope>
    <source>
        <strain evidence="1 2">SAG 2523</strain>
    </source>
</reference>
<dbReference type="EMBL" id="JALJOV010001741">
    <property type="protein sequence ID" value="KAK9842128.1"/>
    <property type="molecule type" value="Genomic_DNA"/>
</dbReference>
<proteinExistence type="predicted"/>